<comment type="function">
    <text evidence="7 11">Catalyzes the ATP-dependent conversion of 7-carboxy-7-deazaguanine (CDG) to 7-cyano-7-deazaguanine (preQ(0)).</text>
</comment>
<keyword evidence="5 11" id="KW-0862">Zinc</keyword>
<sequence>MNSVILLSSGLDSTVAFKHAYDRCSEVFALTFDYGQRAAANEIRCAARICRKFDVAHEVIELPWIRGFGGALTDSSALPELAEHELDSDAATDSAKQVWVPARNLVFLSIAAGYAENMGYNHITVGFDLEEAATFPDNSCEFVERFNRALEYGTLNHPTIDAPLIDLDKTEIVRLGVAIDAPLALSWSCYRSGDLPCGVCESCLRRARAFAEVGVDDPAQQGATS</sequence>
<evidence type="ECO:0000256" key="5">
    <source>
        <dbReference type="ARBA" id="ARBA00022833"/>
    </source>
</evidence>
<gene>
    <name evidence="11 12" type="primary">queC</name>
    <name evidence="12" type="ORF">HLBKPKBF_00002</name>
</gene>
<organism evidence="12">
    <name type="scientific">Candidatus Methanogaster sp. ANME-2c ERB4</name>
    <dbReference type="NCBI Taxonomy" id="2759911"/>
    <lineage>
        <taxon>Archaea</taxon>
        <taxon>Methanobacteriati</taxon>
        <taxon>Methanobacteriota</taxon>
        <taxon>Stenosarchaea group</taxon>
        <taxon>Methanomicrobia</taxon>
        <taxon>Methanosarcinales</taxon>
        <taxon>ANME-2 cluster</taxon>
        <taxon>Candidatus Methanogasteraceae</taxon>
        <taxon>Candidatus Methanogaster</taxon>
    </lineage>
</organism>
<evidence type="ECO:0000256" key="1">
    <source>
        <dbReference type="ARBA" id="ARBA00005061"/>
    </source>
</evidence>
<keyword evidence="2 11" id="KW-0436">Ligase</keyword>
<dbReference type="EC" id="6.3.4.20" evidence="9 11"/>
<keyword evidence="4 11" id="KW-0547">Nucleotide-binding</keyword>
<evidence type="ECO:0000256" key="8">
    <source>
        <dbReference type="ARBA" id="ARBA00037993"/>
    </source>
</evidence>
<feature type="binding site" evidence="11">
    <location>
        <position position="200"/>
    </location>
    <ligand>
        <name>Zn(2+)</name>
        <dbReference type="ChEBI" id="CHEBI:29105"/>
    </ligand>
</feature>
<evidence type="ECO:0000256" key="9">
    <source>
        <dbReference type="ARBA" id="ARBA00039149"/>
    </source>
</evidence>
<keyword evidence="6 11" id="KW-0067">ATP-binding</keyword>
<dbReference type="Pfam" id="PF06508">
    <property type="entry name" value="QueC"/>
    <property type="match status" value="1"/>
</dbReference>
<dbReference type="GO" id="GO:0005524">
    <property type="term" value="F:ATP binding"/>
    <property type="evidence" value="ECO:0007669"/>
    <property type="project" value="UniProtKB-UniRule"/>
</dbReference>
<dbReference type="AlphaFoldDB" id="A0A7G9YRQ0"/>
<evidence type="ECO:0000256" key="11">
    <source>
        <dbReference type="HAMAP-Rule" id="MF_01633"/>
    </source>
</evidence>
<accession>A0A7G9YRQ0</accession>
<comment type="cofactor">
    <cofactor evidence="11">
        <name>Zn(2+)</name>
        <dbReference type="ChEBI" id="CHEBI:29105"/>
    </cofactor>
    <text evidence="11">Binds 1 zinc ion per subunit.</text>
</comment>
<comment type="similarity">
    <text evidence="8 11">Belongs to the QueC family.</text>
</comment>
<keyword evidence="3 11" id="KW-0479">Metal-binding</keyword>
<evidence type="ECO:0000313" key="12">
    <source>
        <dbReference type="EMBL" id="QNO50684.1"/>
    </source>
</evidence>
<dbReference type="PANTHER" id="PTHR42914">
    <property type="entry name" value="7-CYANO-7-DEAZAGUANINE SYNTHASE"/>
    <property type="match status" value="1"/>
</dbReference>
<dbReference type="InterPro" id="IPR018317">
    <property type="entry name" value="QueC"/>
</dbReference>
<name>A0A7G9YRQ0_9EURY</name>
<dbReference type="CDD" id="cd01995">
    <property type="entry name" value="QueC-like"/>
    <property type="match status" value="1"/>
</dbReference>
<comment type="catalytic activity">
    <reaction evidence="10 11">
        <text>7-carboxy-7-carbaguanine + NH4(+) + 2 ATP = 7-cyano-7-carbaguanine + 2 AMP + 2 diphosphate + 2 H(+)</text>
        <dbReference type="Rhea" id="RHEA:27982"/>
        <dbReference type="ChEBI" id="CHEBI:15378"/>
        <dbReference type="ChEBI" id="CHEBI:28938"/>
        <dbReference type="ChEBI" id="CHEBI:30616"/>
        <dbReference type="ChEBI" id="CHEBI:33019"/>
        <dbReference type="ChEBI" id="CHEBI:45075"/>
        <dbReference type="ChEBI" id="CHEBI:61036"/>
        <dbReference type="ChEBI" id="CHEBI:456215"/>
        <dbReference type="EC" id="6.3.4.20"/>
    </reaction>
</comment>
<proteinExistence type="inferred from homology"/>
<protein>
    <recommendedName>
        <fullName evidence="9 11">7-cyano-7-deazaguanine synthase</fullName>
        <ecNumber evidence="9 11">6.3.4.20</ecNumber>
    </recommendedName>
    <alternativeName>
        <fullName evidence="11">7-cyano-7-carbaguanine synthase</fullName>
    </alternativeName>
    <alternativeName>
        <fullName evidence="11">Archaeosine biosynthesis protein QueC</fullName>
    </alternativeName>
    <alternativeName>
        <fullName evidence="11">PreQ(0) synthase</fullName>
    </alternativeName>
</protein>
<dbReference type="NCBIfam" id="TIGR00364">
    <property type="entry name" value="7-cyano-7-deazaguanine synthase QueC"/>
    <property type="match status" value="1"/>
</dbReference>
<dbReference type="SUPFAM" id="SSF52402">
    <property type="entry name" value="Adenine nucleotide alpha hydrolases-like"/>
    <property type="match status" value="1"/>
</dbReference>
<dbReference type="Gene3D" id="3.40.50.620">
    <property type="entry name" value="HUPs"/>
    <property type="match status" value="1"/>
</dbReference>
<evidence type="ECO:0000256" key="7">
    <source>
        <dbReference type="ARBA" id="ARBA00037768"/>
    </source>
</evidence>
<dbReference type="UniPathway" id="UPA00391"/>
<feature type="binding site" evidence="11">
    <location>
        <begin position="7"/>
        <end position="17"/>
    </location>
    <ligand>
        <name>ATP</name>
        <dbReference type="ChEBI" id="CHEBI:30616"/>
    </ligand>
</feature>
<evidence type="ECO:0000256" key="3">
    <source>
        <dbReference type="ARBA" id="ARBA00022723"/>
    </source>
</evidence>
<feature type="binding site" evidence="11">
    <location>
        <position position="197"/>
    </location>
    <ligand>
        <name>Zn(2+)</name>
        <dbReference type="ChEBI" id="CHEBI:29105"/>
    </ligand>
</feature>
<feature type="binding site" evidence="11">
    <location>
        <position position="203"/>
    </location>
    <ligand>
        <name>Zn(2+)</name>
        <dbReference type="ChEBI" id="CHEBI:29105"/>
    </ligand>
</feature>
<dbReference type="GO" id="GO:0016879">
    <property type="term" value="F:ligase activity, forming carbon-nitrogen bonds"/>
    <property type="evidence" value="ECO:0007669"/>
    <property type="project" value="UniProtKB-UniRule"/>
</dbReference>
<dbReference type="InterPro" id="IPR014729">
    <property type="entry name" value="Rossmann-like_a/b/a_fold"/>
</dbReference>
<dbReference type="PANTHER" id="PTHR42914:SF1">
    <property type="entry name" value="7-CYANO-7-DEAZAGUANINE SYNTHASE"/>
    <property type="match status" value="1"/>
</dbReference>
<evidence type="ECO:0000256" key="10">
    <source>
        <dbReference type="ARBA" id="ARBA00047890"/>
    </source>
</evidence>
<dbReference type="EMBL" id="MT631448">
    <property type="protein sequence ID" value="QNO50684.1"/>
    <property type="molecule type" value="Genomic_DNA"/>
</dbReference>
<dbReference type="PIRSF" id="PIRSF006293">
    <property type="entry name" value="ExsB"/>
    <property type="match status" value="1"/>
</dbReference>
<evidence type="ECO:0000256" key="4">
    <source>
        <dbReference type="ARBA" id="ARBA00022741"/>
    </source>
</evidence>
<evidence type="ECO:0000256" key="2">
    <source>
        <dbReference type="ARBA" id="ARBA00022598"/>
    </source>
</evidence>
<feature type="binding site" evidence="11">
    <location>
        <position position="189"/>
    </location>
    <ligand>
        <name>Zn(2+)</name>
        <dbReference type="ChEBI" id="CHEBI:29105"/>
    </ligand>
</feature>
<comment type="pathway">
    <text evidence="1 11">Purine metabolism; 7-cyano-7-deazaguanine biosynthesis.</text>
</comment>
<dbReference type="HAMAP" id="MF_01633">
    <property type="entry name" value="QueC"/>
    <property type="match status" value="1"/>
</dbReference>
<dbReference type="GO" id="GO:0008270">
    <property type="term" value="F:zinc ion binding"/>
    <property type="evidence" value="ECO:0007669"/>
    <property type="project" value="UniProtKB-UniRule"/>
</dbReference>
<evidence type="ECO:0000256" key="6">
    <source>
        <dbReference type="ARBA" id="ARBA00022840"/>
    </source>
</evidence>
<reference evidence="12" key="1">
    <citation type="submission" date="2020-06" db="EMBL/GenBank/DDBJ databases">
        <title>Unique genomic features of the anaerobic methanotrophic archaea.</title>
        <authorList>
            <person name="Chadwick G.L."/>
            <person name="Skennerton C.T."/>
            <person name="Laso-Perez R."/>
            <person name="Leu A.O."/>
            <person name="Speth D.R."/>
            <person name="Yu H."/>
            <person name="Morgan-Lang C."/>
            <person name="Hatzenpichler R."/>
            <person name="Goudeau D."/>
            <person name="Malmstrom R."/>
            <person name="Brazelton W.J."/>
            <person name="Woyke T."/>
            <person name="Hallam S.J."/>
            <person name="Tyson G.W."/>
            <person name="Wegener G."/>
            <person name="Boetius A."/>
            <person name="Orphan V."/>
        </authorList>
    </citation>
    <scope>NUCLEOTIDE SEQUENCE</scope>
</reference>